<protein>
    <submittedName>
        <fullName evidence="2">Uncharacterized protein</fullName>
    </submittedName>
</protein>
<sequence length="160" mass="16996">MDIVRVDPKIGLWRCSRVGLTVEILPITRRNLRCCGCRTYEHCTKGGGLGLQIGQSGWRKALRVEIGGEGFMAGGWMKIPGDVAVIYVLHGCSRIIGSIAPGAFLCAVMAARVVLAVAVEKRQIYWAAAPNFADGDQLKLCGGDSGPVISMCCGDGQNGD</sequence>
<evidence type="ECO:0000313" key="1">
    <source>
        <dbReference type="Proteomes" id="UP000887565"/>
    </source>
</evidence>
<name>A0A915L2L4_ROMCU</name>
<organism evidence="1 2">
    <name type="scientific">Romanomermis culicivorax</name>
    <name type="common">Nematode worm</name>
    <dbReference type="NCBI Taxonomy" id="13658"/>
    <lineage>
        <taxon>Eukaryota</taxon>
        <taxon>Metazoa</taxon>
        <taxon>Ecdysozoa</taxon>
        <taxon>Nematoda</taxon>
        <taxon>Enoplea</taxon>
        <taxon>Dorylaimia</taxon>
        <taxon>Mermithida</taxon>
        <taxon>Mermithoidea</taxon>
        <taxon>Mermithidae</taxon>
        <taxon>Romanomermis</taxon>
    </lineage>
</organism>
<accession>A0A915L2L4</accession>
<proteinExistence type="predicted"/>
<reference evidence="2" key="1">
    <citation type="submission" date="2022-11" db="UniProtKB">
        <authorList>
            <consortium name="WormBaseParasite"/>
        </authorList>
    </citation>
    <scope>IDENTIFICATION</scope>
</reference>
<evidence type="ECO:0000313" key="2">
    <source>
        <dbReference type="WBParaSite" id="nRc.2.0.1.t45318-RA"/>
    </source>
</evidence>
<dbReference type="AlphaFoldDB" id="A0A915L2L4"/>
<dbReference type="Proteomes" id="UP000887565">
    <property type="component" value="Unplaced"/>
</dbReference>
<dbReference type="WBParaSite" id="nRc.2.0.1.t45318-RA">
    <property type="protein sequence ID" value="nRc.2.0.1.t45318-RA"/>
    <property type="gene ID" value="nRc.2.0.1.g45318"/>
</dbReference>
<keyword evidence="1" id="KW-1185">Reference proteome</keyword>